<feature type="transmembrane region" description="Helical" evidence="7">
    <location>
        <begin position="75"/>
        <end position="93"/>
    </location>
</feature>
<evidence type="ECO:0000256" key="1">
    <source>
        <dbReference type="ARBA" id="ARBA00004651"/>
    </source>
</evidence>
<dbReference type="RefSeq" id="WP_254099372.1">
    <property type="nucleotide sequence ID" value="NZ_JANATA010000005.1"/>
</dbReference>
<keyword evidence="4 7" id="KW-0812">Transmembrane</keyword>
<dbReference type="AlphaFoldDB" id="A0AA42BM47"/>
<dbReference type="InterPro" id="IPR054152">
    <property type="entry name" value="YajR_YAM"/>
</dbReference>
<gene>
    <name evidence="9" type="ORF">NLF92_04710</name>
</gene>
<feature type="transmembrane region" description="Helical" evidence="7">
    <location>
        <begin position="159"/>
        <end position="181"/>
    </location>
</feature>
<feature type="transmembrane region" description="Helical" evidence="7">
    <location>
        <begin position="131"/>
        <end position="153"/>
    </location>
</feature>
<feature type="transmembrane region" description="Helical" evidence="7">
    <location>
        <begin position="247"/>
        <end position="265"/>
    </location>
</feature>
<keyword evidence="3" id="KW-1003">Cell membrane</keyword>
<evidence type="ECO:0000313" key="9">
    <source>
        <dbReference type="EMBL" id="MCP3428242.1"/>
    </source>
</evidence>
<dbReference type="SUPFAM" id="SSF103473">
    <property type="entry name" value="MFS general substrate transporter"/>
    <property type="match status" value="1"/>
</dbReference>
<keyword evidence="10" id="KW-1185">Reference proteome</keyword>
<dbReference type="Proteomes" id="UP001165413">
    <property type="component" value="Unassembled WGS sequence"/>
</dbReference>
<sequence>MNATELRAALSLASIYVMRMLGLFMVMPVLAILAVDYPDFSAWHVGVAIGGYGLTQAILQIPFGMLSDKIGRKPVILIGLIFFALGSFIAGYADSMTWVIIGRVLQGAGAIAGAVMALAADVTRETQRTKVMAIIGIAIGFSFYLALLLGPVLARDYGLSGLFFITGGFSIAGMFLVLFVVPNAQNIAPSADTLPRAEQVKRLLLHPQLKILNLSVCFLHLFITVLFVQLPGILVAQGIALDAQWEVYLPVLLVSILGLMVFMRIAQKRAKIVLIMSIATLMVCFNGLLAYSLSDDFALWRIYLMVIVFFIGFNYLEANIPALVSAIAPAGKKGTAMGIYASFQFFGAFLGGIISGLAIDSFSPTVLYTVCIAIGVFWLILIGNLRSHQRVKRVTLALDLQKWSVSELAEKLNAVTGVQDITIVENENAAYLKVDAKAFALDQAKAAIQ</sequence>
<dbReference type="GO" id="GO:0005886">
    <property type="term" value="C:plasma membrane"/>
    <property type="evidence" value="ECO:0007669"/>
    <property type="project" value="UniProtKB-SubCell"/>
</dbReference>
<feature type="domain" description="Major facilitator superfamily (MFS) profile" evidence="8">
    <location>
        <begin position="8"/>
        <end position="387"/>
    </location>
</feature>
<dbReference type="InterPro" id="IPR020846">
    <property type="entry name" value="MFS_dom"/>
</dbReference>
<dbReference type="PROSITE" id="PS50850">
    <property type="entry name" value="MFS"/>
    <property type="match status" value="1"/>
</dbReference>
<name>A0AA42BM47_9ALTE</name>
<dbReference type="Gene3D" id="3.30.70.100">
    <property type="match status" value="1"/>
</dbReference>
<reference evidence="9" key="1">
    <citation type="submission" date="2022-07" db="EMBL/GenBank/DDBJ databases">
        <title>Characterization of the Novel Bacterium Alteromonas immobilis LMIT006 and Alteromonas gregis LMIT007.</title>
        <authorList>
            <person name="Lin X."/>
        </authorList>
    </citation>
    <scope>NUCLEOTIDE SEQUENCE</scope>
    <source>
        <strain evidence="9">LMIT007</strain>
    </source>
</reference>
<evidence type="ECO:0000256" key="6">
    <source>
        <dbReference type="ARBA" id="ARBA00023136"/>
    </source>
</evidence>
<dbReference type="Gene3D" id="1.20.1250.20">
    <property type="entry name" value="MFS general substrate transporter like domains"/>
    <property type="match status" value="1"/>
</dbReference>
<dbReference type="Pfam" id="PF21987">
    <property type="entry name" value="YajR_YAM"/>
    <property type="match status" value="1"/>
</dbReference>
<proteinExistence type="predicted"/>
<accession>A0AA42BM47</accession>
<dbReference type="GO" id="GO:0022857">
    <property type="term" value="F:transmembrane transporter activity"/>
    <property type="evidence" value="ECO:0007669"/>
    <property type="project" value="InterPro"/>
</dbReference>
<feature type="transmembrane region" description="Helical" evidence="7">
    <location>
        <begin position="211"/>
        <end position="235"/>
    </location>
</feature>
<evidence type="ECO:0000256" key="2">
    <source>
        <dbReference type="ARBA" id="ARBA00022448"/>
    </source>
</evidence>
<feature type="transmembrane region" description="Helical" evidence="7">
    <location>
        <begin position="337"/>
        <end position="359"/>
    </location>
</feature>
<evidence type="ECO:0000256" key="4">
    <source>
        <dbReference type="ARBA" id="ARBA00022692"/>
    </source>
</evidence>
<dbReference type="EMBL" id="JANATA010000005">
    <property type="protein sequence ID" value="MCP3428242.1"/>
    <property type="molecule type" value="Genomic_DNA"/>
</dbReference>
<protein>
    <submittedName>
        <fullName evidence="9">MFS transporter</fullName>
    </submittedName>
</protein>
<comment type="subcellular location">
    <subcellularLocation>
        <location evidence="1">Cell membrane</location>
        <topology evidence="1">Multi-pass membrane protein</topology>
    </subcellularLocation>
</comment>
<organism evidence="9 10">
    <name type="scientific">Opacimonas viscosa</name>
    <dbReference type="NCBI Taxonomy" id="2961944"/>
    <lineage>
        <taxon>Bacteria</taxon>
        <taxon>Pseudomonadati</taxon>
        <taxon>Pseudomonadota</taxon>
        <taxon>Gammaproteobacteria</taxon>
        <taxon>Alteromonadales</taxon>
        <taxon>Alteromonadaceae</taxon>
        <taxon>Opacimonas</taxon>
    </lineage>
</organism>
<evidence type="ECO:0000259" key="8">
    <source>
        <dbReference type="PROSITE" id="PS50850"/>
    </source>
</evidence>
<keyword evidence="2" id="KW-0813">Transport</keyword>
<keyword evidence="6 7" id="KW-0472">Membrane</keyword>
<dbReference type="CDD" id="cd17472">
    <property type="entry name" value="MFS_YajR_like"/>
    <property type="match status" value="1"/>
</dbReference>
<feature type="transmembrane region" description="Helical" evidence="7">
    <location>
        <begin position="272"/>
        <end position="291"/>
    </location>
</feature>
<feature type="transmembrane region" description="Helical" evidence="7">
    <location>
        <begin position="12"/>
        <end position="35"/>
    </location>
</feature>
<dbReference type="PANTHER" id="PTHR23517">
    <property type="entry name" value="RESISTANCE PROTEIN MDTM, PUTATIVE-RELATED-RELATED"/>
    <property type="match status" value="1"/>
</dbReference>
<dbReference type="InterPro" id="IPR036259">
    <property type="entry name" value="MFS_trans_sf"/>
</dbReference>
<dbReference type="InterPro" id="IPR050171">
    <property type="entry name" value="MFS_Transporters"/>
</dbReference>
<dbReference type="InterPro" id="IPR011701">
    <property type="entry name" value="MFS"/>
</dbReference>
<keyword evidence="5 7" id="KW-1133">Transmembrane helix</keyword>
<feature type="transmembrane region" description="Helical" evidence="7">
    <location>
        <begin position="365"/>
        <end position="385"/>
    </location>
</feature>
<dbReference type="PANTHER" id="PTHR23517:SF2">
    <property type="entry name" value="MULTIDRUG RESISTANCE PROTEIN MDTH"/>
    <property type="match status" value="1"/>
</dbReference>
<evidence type="ECO:0000256" key="3">
    <source>
        <dbReference type="ARBA" id="ARBA00022475"/>
    </source>
</evidence>
<evidence type="ECO:0000256" key="7">
    <source>
        <dbReference type="SAM" id="Phobius"/>
    </source>
</evidence>
<feature type="transmembrane region" description="Helical" evidence="7">
    <location>
        <begin position="99"/>
        <end position="119"/>
    </location>
</feature>
<comment type="caution">
    <text evidence="9">The sequence shown here is derived from an EMBL/GenBank/DDBJ whole genome shotgun (WGS) entry which is preliminary data.</text>
</comment>
<evidence type="ECO:0000256" key="5">
    <source>
        <dbReference type="ARBA" id="ARBA00022989"/>
    </source>
</evidence>
<evidence type="ECO:0000313" key="10">
    <source>
        <dbReference type="Proteomes" id="UP001165413"/>
    </source>
</evidence>
<feature type="transmembrane region" description="Helical" evidence="7">
    <location>
        <begin position="41"/>
        <end position="63"/>
    </location>
</feature>
<dbReference type="Pfam" id="PF07690">
    <property type="entry name" value="MFS_1"/>
    <property type="match status" value="1"/>
</dbReference>
<feature type="transmembrane region" description="Helical" evidence="7">
    <location>
        <begin position="297"/>
        <end position="316"/>
    </location>
</feature>